<feature type="domain" description="PH" evidence="1">
    <location>
        <begin position="8"/>
        <end position="114"/>
    </location>
</feature>
<dbReference type="Gene3D" id="2.30.29.30">
    <property type="entry name" value="Pleckstrin-homology domain (PH domain)/Phosphotyrosine-binding domain (PTB)"/>
    <property type="match status" value="1"/>
</dbReference>
<reference evidence="3" key="1">
    <citation type="submission" date="2025-08" db="UniProtKB">
        <authorList>
            <consortium name="RefSeq"/>
        </authorList>
    </citation>
    <scope>IDENTIFICATION</scope>
</reference>
<dbReference type="RefSeq" id="XP_065674742.1">
    <property type="nucleotide sequence ID" value="XM_065818670.1"/>
</dbReference>
<proteinExistence type="predicted"/>
<gene>
    <name evidence="3" type="primary">LOC100215489</name>
</gene>
<organism evidence="2 3">
    <name type="scientific">Hydra vulgaris</name>
    <name type="common">Hydra</name>
    <name type="synonym">Hydra attenuata</name>
    <dbReference type="NCBI Taxonomy" id="6087"/>
    <lineage>
        <taxon>Eukaryota</taxon>
        <taxon>Metazoa</taxon>
        <taxon>Cnidaria</taxon>
        <taxon>Hydrozoa</taxon>
        <taxon>Hydroidolina</taxon>
        <taxon>Anthoathecata</taxon>
        <taxon>Aplanulata</taxon>
        <taxon>Hydridae</taxon>
        <taxon>Hydra</taxon>
    </lineage>
</organism>
<accession>A0ABM4DJS4</accession>
<evidence type="ECO:0000259" key="1">
    <source>
        <dbReference type="PROSITE" id="PS50003"/>
    </source>
</evidence>
<keyword evidence="2" id="KW-1185">Reference proteome</keyword>
<evidence type="ECO:0000313" key="2">
    <source>
        <dbReference type="Proteomes" id="UP001652625"/>
    </source>
</evidence>
<dbReference type="PROSITE" id="PS50003">
    <property type="entry name" value="PH_DOMAIN"/>
    <property type="match status" value="1"/>
</dbReference>
<protein>
    <submittedName>
        <fullName evidence="3">Uncharacterized protein LOC100215489</fullName>
    </submittedName>
</protein>
<dbReference type="GeneID" id="100215489"/>
<dbReference type="Proteomes" id="UP001652625">
    <property type="component" value="Chromosome 15"/>
</dbReference>
<name>A0ABM4DJS4_HYDVU</name>
<dbReference type="InterPro" id="IPR011993">
    <property type="entry name" value="PH-like_dom_sf"/>
</dbReference>
<dbReference type="InterPro" id="IPR001849">
    <property type="entry name" value="PH_domain"/>
</dbReference>
<evidence type="ECO:0000313" key="3">
    <source>
        <dbReference type="RefSeq" id="XP_065674742.1"/>
    </source>
</evidence>
<sequence>MRSASHHKIVRQGYIDVKIVKKSSVFSKSLNKTYLVLRSNPFALELYGNESLIDLSISHNIESVTFVEKVNSLKSHQYAFKVVIESEETEKFIFGCVSSVLQDEWINSFLEIKNSLKCGFLSFENFLQITESDFKDSINNSIFASSDERKTADSNVYKNKNCQDNSFENGVNSFILDMNDSNIFRDRSFCIDKKKKSVKNLSLSTLAINDTSDHKTVKESKKVQLEHRLGLVTSGFMNTIKCKKGLSVVSQKSLTSTSLNKLSDLPSKTGPRRSSEPLKVKLQVHNVSRGFKSFDDTLNKEESKTCAEKIAQNNLKEFQEKLRQKYYLSKKKNVFKNLRQQGFDLERGPEPPDLDRSTKPCVLSSSTKYNENLTKLTSIDDISPPVPERISCPTPINEQFCKGINSSKTNYEGVNKSLNENKVDFSPLLSPKNFLYNVMDDGSIQVVGQSIQINDEIQSIKEILPDRVDVLSLNKVNVLSGTVDGITENRRFNQVVNLQPAVCRNQPINLKSNDCMAHQKNMQSGFLNQQINLQPTDCIYQHVSLQLTGSVDQHVNLQSTNCTDQHIYVQPTTYMDQQIYFQPNKICLSQSTNLTVSNESLESVVASVCNVNISMQINNKRNFSENTVNKMTPFKCLQTDVFSNKSSKIINSLPKTFVGPTQSQFPQSKKSLFKFIDVN</sequence>
<dbReference type="SUPFAM" id="SSF50729">
    <property type="entry name" value="PH domain-like"/>
    <property type="match status" value="1"/>
</dbReference>